<accession>A0A0A3IYY8</accession>
<protein>
    <submittedName>
        <fullName evidence="1">Uncharacterized protein</fullName>
    </submittedName>
</protein>
<reference evidence="1 2" key="1">
    <citation type="submission" date="2014-02" db="EMBL/GenBank/DDBJ databases">
        <title>Draft genome sequence of Lysinibacillus massiliensis CCUG 49529.</title>
        <authorList>
            <person name="Zhang F."/>
            <person name="Wang G."/>
            <person name="Zhang L."/>
        </authorList>
    </citation>
    <scope>NUCLEOTIDE SEQUENCE [LARGE SCALE GENOMIC DNA]</scope>
    <source>
        <strain evidence="1 2">CCUG 49529</strain>
    </source>
</reference>
<organism evidence="1 2">
    <name type="scientific">Ureibacillus massiliensis 4400831 = CIP 108448 = CCUG 49529</name>
    <dbReference type="NCBI Taxonomy" id="1211035"/>
    <lineage>
        <taxon>Bacteria</taxon>
        <taxon>Bacillati</taxon>
        <taxon>Bacillota</taxon>
        <taxon>Bacilli</taxon>
        <taxon>Bacillales</taxon>
        <taxon>Caryophanaceae</taxon>
        <taxon>Ureibacillus</taxon>
    </lineage>
</organism>
<comment type="caution">
    <text evidence="1">The sequence shown here is derived from an EMBL/GenBank/DDBJ whole genome shotgun (WGS) entry which is preliminary data.</text>
</comment>
<keyword evidence="2" id="KW-1185">Reference proteome</keyword>
<dbReference type="Proteomes" id="UP000030595">
    <property type="component" value="Unassembled WGS sequence"/>
</dbReference>
<evidence type="ECO:0000313" key="2">
    <source>
        <dbReference type="Proteomes" id="UP000030595"/>
    </source>
</evidence>
<evidence type="ECO:0000313" key="1">
    <source>
        <dbReference type="EMBL" id="KGR89906.1"/>
    </source>
</evidence>
<proteinExistence type="predicted"/>
<dbReference type="EMBL" id="JPVQ01000031">
    <property type="protein sequence ID" value="KGR89906.1"/>
    <property type="molecule type" value="Genomic_DNA"/>
</dbReference>
<gene>
    <name evidence="1" type="ORF">CD30_14680</name>
</gene>
<sequence>MYCLSLTRWGRITALPLIFHKKRDKGKGVSVLICENSIFFIVIYKLNHPFQVLLMDTQQKDCLITKFIDKINKIAPFRTSALFLFAFEVSRHNFGGK</sequence>
<dbReference type="AlphaFoldDB" id="A0A0A3IYY8"/>
<name>A0A0A3IYY8_9BACL</name>